<gene>
    <name evidence="2" type="ORF">ACFQPE_06845</name>
</gene>
<dbReference type="GeneID" id="79316844"/>
<evidence type="ECO:0000313" key="2">
    <source>
        <dbReference type="EMBL" id="MFC7316516.1"/>
    </source>
</evidence>
<accession>A0ABD6A7E3</accession>
<name>A0ABD6A7E3_9EURY</name>
<dbReference type="AlphaFoldDB" id="A0ABD6A7E3"/>
<sequence>MDLDIDPPRAALLAFALVVLLGVGTAAGTSGASFGLYNFGWNGASELRTLSEEADAQPTVVRSTTEYDRLRANGTVAIVLSPDEPYETNESARLRTFVERGGTLVVAEDFGPHGNDLLASLNASTRVDGRTLRDEQHHYRSPALPVATNVSNESAVGTENLTLNYGTVLRPNGATVLVSSSGYGYLDANGNERPDEGEPMESHPVATSERIGDGRVIVVSDASALINAMLDRPGNRAFVAALLAEHDRVALDFSHAERFPPLAVAVLALRESAALQVALGTLLVGLVGAWARWPTLRGRGVVADLAAELGLARSRPDPASIRLDRGEVVAYLADAHPEWDERRVERVADAVVERRDG</sequence>
<dbReference type="InterPro" id="IPR025646">
    <property type="entry name" value="DUF4350"/>
</dbReference>
<dbReference type="EMBL" id="JBHTBF010000002">
    <property type="protein sequence ID" value="MFC7316516.1"/>
    <property type="molecule type" value="Genomic_DNA"/>
</dbReference>
<keyword evidence="3" id="KW-1185">Reference proteome</keyword>
<organism evidence="2 3">
    <name type="scientific">Halomarina halobia</name>
    <dbReference type="NCBI Taxonomy" id="3033386"/>
    <lineage>
        <taxon>Archaea</taxon>
        <taxon>Methanobacteriati</taxon>
        <taxon>Methanobacteriota</taxon>
        <taxon>Stenosarchaea group</taxon>
        <taxon>Halobacteria</taxon>
        <taxon>Halobacteriales</taxon>
        <taxon>Natronomonadaceae</taxon>
        <taxon>Halomarina</taxon>
    </lineage>
</organism>
<comment type="caution">
    <text evidence="2">The sequence shown here is derived from an EMBL/GenBank/DDBJ whole genome shotgun (WGS) entry which is preliminary data.</text>
</comment>
<proteinExistence type="predicted"/>
<dbReference type="Proteomes" id="UP001596547">
    <property type="component" value="Unassembled WGS sequence"/>
</dbReference>
<feature type="domain" description="DUF4350" evidence="1">
    <location>
        <begin position="38"/>
        <end position="243"/>
    </location>
</feature>
<evidence type="ECO:0000259" key="1">
    <source>
        <dbReference type="Pfam" id="PF14258"/>
    </source>
</evidence>
<reference evidence="2 3" key="1">
    <citation type="journal article" date="2019" name="Int. J. Syst. Evol. Microbiol.">
        <title>The Global Catalogue of Microorganisms (GCM) 10K type strain sequencing project: providing services to taxonomists for standard genome sequencing and annotation.</title>
        <authorList>
            <consortium name="The Broad Institute Genomics Platform"/>
            <consortium name="The Broad Institute Genome Sequencing Center for Infectious Disease"/>
            <person name="Wu L."/>
            <person name="Ma J."/>
        </authorList>
    </citation>
    <scope>NUCLEOTIDE SEQUENCE [LARGE SCALE GENOMIC DNA]</scope>
    <source>
        <strain evidence="2 3">PSR21</strain>
    </source>
</reference>
<evidence type="ECO:0000313" key="3">
    <source>
        <dbReference type="Proteomes" id="UP001596547"/>
    </source>
</evidence>
<dbReference type="RefSeq" id="WP_276304219.1">
    <property type="nucleotide sequence ID" value="NZ_CP119992.1"/>
</dbReference>
<protein>
    <submittedName>
        <fullName evidence="2">DUF4350 domain-containing protein</fullName>
    </submittedName>
</protein>
<dbReference type="InterPro" id="IPR029062">
    <property type="entry name" value="Class_I_gatase-like"/>
</dbReference>
<dbReference type="Pfam" id="PF14258">
    <property type="entry name" value="DUF4350"/>
    <property type="match status" value="1"/>
</dbReference>
<dbReference type="Gene3D" id="3.40.50.880">
    <property type="match status" value="1"/>
</dbReference>